<name>A0ACA9MQL2_9GLOM</name>
<reference evidence="1" key="1">
    <citation type="submission" date="2021-06" db="EMBL/GenBank/DDBJ databases">
        <authorList>
            <person name="Kallberg Y."/>
            <person name="Tangrot J."/>
            <person name="Rosling A."/>
        </authorList>
    </citation>
    <scope>NUCLEOTIDE SEQUENCE</scope>
    <source>
        <strain evidence="1">28 12/20/2015</strain>
    </source>
</reference>
<dbReference type="EMBL" id="CAJVPW010009482">
    <property type="protein sequence ID" value="CAG8605723.1"/>
    <property type="molecule type" value="Genomic_DNA"/>
</dbReference>
<evidence type="ECO:0000313" key="2">
    <source>
        <dbReference type="Proteomes" id="UP000789366"/>
    </source>
</evidence>
<evidence type="ECO:0000313" key="1">
    <source>
        <dbReference type="EMBL" id="CAG8605723.1"/>
    </source>
</evidence>
<organism evidence="1 2">
    <name type="scientific">Cetraspora pellucida</name>
    <dbReference type="NCBI Taxonomy" id="1433469"/>
    <lineage>
        <taxon>Eukaryota</taxon>
        <taxon>Fungi</taxon>
        <taxon>Fungi incertae sedis</taxon>
        <taxon>Mucoromycota</taxon>
        <taxon>Glomeromycotina</taxon>
        <taxon>Glomeromycetes</taxon>
        <taxon>Diversisporales</taxon>
        <taxon>Gigasporaceae</taxon>
        <taxon>Cetraspora</taxon>
    </lineage>
</organism>
<gene>
    <name evidence="1" type="ORF">SPELUC_LOCUS7304</name>
</gene>
<keyword evidence="2" id="KW-1185">Reference proteome</keyword>
<sequence length="110" mass="13001">MFTLRSVPFLLAITIILFLTITTAHEDQSNLDKRGYIEQPKPIEYHQESKHIEQPKPIEHHQDTKHFEQHHEDPKHFEPPKLNSKPSNDHKFIEHQPIGHLNPEHKAITK</sequence>
<feature type="non-terminal residue" evidence="1">
    <location>
        <position position="110"/>
    </location>
</feature>
<protein>
    <submittedName>
        <fullName evidence="1">4144_t:CDS:1</fullName>
    </submittedName>
</protein>
<comment type="caution">
    <text evidence="1">The sequence shown here is derived from an EMBL/GenBank/DDBJ whole genome shotgun (WGS) entry which is preliminary data.</text>
</comment>
<accession>A0ACA9MQL2</accession>
<proteinExistence type="predicted"/>
<dbReference type="Proteomes" id="UP000789366">
    <property type="component" value="Unassembled WGS sequence"/>
</dbReference>